<dbReference type="Proteomes" id="UP000294558">
    <property type="component" value="Unassembled WGS sequence"/>
</dbReference>
<keyword evidence="1" id="KW-0472">Membrane</keyword>
<feature type="transmembrane region" description="Helical" evidence="1">
    <location>
        <begin position="53"/>
        <end position="73"/>
    </location>
</feature>
<accession>A0A4R7I339</accession>
<protein>
    <submittedName>
        <fullName evidence="3">Uncharacterized protein (DUF305 family)</fullName>
    </submittedName>
</protein>
<evidence type="ECO:0000313" key="3">
    <source>
        <dbReference type="EMBL" id="TDT17640.1"/>
    </source>
</evidence>
<dbReference type="RefSeq" id="WP_133869916.1">
    <property type="nucleotide sequence ID" value="NZ_SOAU01000001.1"/>
</dbReference>
<dbReference type="PANTHER" id="PTHR36933:SF1">
    <property type="entry name" value="SLL0788 PROTEIN"/>
    <property type="match status" value="1"/>
</dbReference>
<dbReference type="PANTHER" id="PTHR36933">
    <property type="entry name" value="SLL0788 PROTEIN"/>
    <property type="match status" value="1"/>
</dbReference>
<organism evidence="3 4">
    <name type="scientific">Ilumatobacter fluminis</name>
    <dbReference type="NCBI Taxonomy" id="467091"/>
    <lineage>
        <taxon>Bacteria</taxon>
        <taxon>Bacillati</taxon>
        <taxon>Actinomycetota</taxon>
        <taxon>Acidimicrobiia</taxon>
        <taxon>Acidimicrobiales</taxon>
        <taxon>Ilumatobacteraceae</taxon>
        <taxon>Ilumatobacter</taxon>
    </lineage>
</organism>
<dbReference type="InterPro" id="IPR012347">
    <property type="entry name" value="Ferritin-like"/>
</dbReference>
<keyword evidence="1" id="KW-0812">Transmembrane</keyword>
<gene>
    <name evidence="3" type="ORF">BDK89_3251</name>
</gene>
<dbReference type="InterPro" id="IPR005183">
    <property type="entry name" value="DUF305_CopM-like"/>
</dbReference>
<dbReference type="EMBL" id="SOAU01000001">
    <property type="protein sequence ID" value="TDT17640.1"/>
    <property type="molecule type" value="Genomic_DNA"/>
</dbReference>
<dbReference type="Pfam" id="PF03713">
    <property type="entry name" value="DUF305"/>
    <property type="match status" value="1"/>
</dbReference>
<keyword evidence="4" id="KW-1185">Reference proteome</keyword>
<sequence length="253" mass="27852">MERSSADLSDLSLDQLVELERRADERAEADEAAARESDTADDELLLPWWQRPFNIVVLVVTGALLAGIVGWAIGDSGDVPAHNEVDTGFLQDMRVHHEQAVLMSVIYRSRPDIDPGMNTVARSIIQGQNIEIGRMIQMLRTLGEAEANESGTSMLWMSMVAEDDQMPGMASEAELDELAASEGRVADIMFADLMIEHHFGGIEMAEFAVQNAEYDEVLLFAESMAHAQESEIREMLDVIAAGMDEVEVQEGQG</sequence>
<keyword evidence="1" id="KW-1133">Transmembrane helix</keyword>
<reference evidence="3 4" key="1">
    <citation type="submission" date="2019-03" db="EMBL/GenBank/DDBJ databases">
        <title>Sequencing the genomes of 1000 actinobacteria strains.</title>
        <authorList>
            <person name="Klenk H.-P."/>
        </authorList>
    </citation>
    <scope>NUCLEOTIDE SEQUENCE [LARGE SCALE GENOMIC DNA]</scope>
    <source>
        <strain evidence="3 4">DSM 18936</strain>
    </source>
</reference>
<comment type="caution">
    <text evidence="3">The sequence shown here is derived from an EMBL/GenBank/DDBJ whole genome shotgun (WGS) entry which is preliminary data.</text>
</comment>
<dbReference type="OrthoDB" id="26872at2"/>
<dbReference type="Gene3D" id="1.20.1260.10">
    <property type="match status" value="1"/>
</dbReference>
<feature type="domain" description="DUF305" evidence="2">
    <location>
        <begin position="86"/>
        <end position="237"/>
    </location>
</feature>
<proteinExistence type="predicted"/>
<evidence type="ECO:0000313" key="4">
    <source>
        <dbReference type="Proteomes" id="UP000294558"/>
    </source>
</evidence>
<dbReference type="AlphaFoldDB" id="A0A4R7I339"/>
<evidence type="ECO:0000256" key="1">
    <source>
        <dbReference type="SAM" id="Phobius"/>
    </source>
</evidence>
<name>A0A4R7I339_9ACTN</name>
<evidence type="ECO:0000259" key="2">
    <source>
        <dbReference type="Pfam" id="PF03713"/>
    </source>
</evidence>